<proteinExistence type="predicted"/>
<reference evidence="1" key="2">
    <citation type="submission" date="2025-09" db="UniProtKB">
        <authorList>
            <consortium name="EnsemblPlants"/>
        </authorList>
    </citation>
    <scope>IDENTIFICATION</scope>
</reference>
<keyword evidence="2" id="KW-1185">Reference proteome</keyword>
<sequence>MIQWHELLVVARSINFSDQEDQLIWQYESKVVYSSSSMYSIINFRGVKKIFLPAVWKLKIPPRVQIFLWLLSQNKIMTRDNLRARGIPKPLECEFCKEVEFVHHLMFDCIIARSLWSDVFKIFHIQVSDYESVACKWLCNKKFLHFNIVTSAMLWGLWNVRNCLVFNRSSWINMKQVWNLVFSYLRNWKVAFQEIGEGESARFITRLLQKLKRPLRLPPC</sequence>
<reference evidence="1" key="1">
    <citation type="submission" date="2021-05" db="EMBL/GenBank/DDBJ databases">
        <authorList>
            <person name="Scholz U."/>
            <person name="Mascher M."/>
            <person name="Fiebig A."/>
        </authorList>
    </citation>
    <scope>NUCLEOTIDE SEQUENCE [LARGE SCALE GENOMIC DNA]</scope>
</reference>
<dbReference type="EnsemblPlants" id="AVESA.00010b.r2.5CG0880380.1">
    <property type="protein sequence ID" value="AVESA.00010b.r2.5CG0880380.1.CDS.1"/>
    <property type="gene ID" value="AVESA.00010b.r2.5CG0880380"/>
</dbReference>
<protein>
    <submittedName>
        <fullName evidence="1">Uncharacterized protein</fullName>
    </submittedName>
</protein>
<accession>A0ACD5XUF6</accession>
<evidence type="ECO:0000313" key="2">
    <source>
        <dbReference type="Proteomes" id="UP001732700"/>
    </source>
</evidence>
<evidence type="ECO:0000313" key="1">
    <source>
        <dbReference type="EnsemblPlants" id="AVESA.00010b.r2.5CG0880380.1.CDS.1"/>
    </source>
</evidence>
<dbReference type="Proteomes" id="UP001732700">
    <property type="component" value="Chromosome 5C"/>
</dbReference>
<name>A0ACD5XUF6_AVESA</name>
<organism evidence="1 2">
    <name type="scientific">Avena sativa</name>
    <name type="common">Oat</name>
    <dbReference type="NCBI Taxonomy" id="4498"/>
    <lineage>
        <taxon>Eukaryota</taxon>
        <taxon>Viridiplantae</taxon>
        <taxon>Streptophyta</taxon>
        <taxon>Embryophyta</taxon>
        <taxon>Tracheophyta</taxon>
        <taxon>Spermatophyta</taxon>
        <taxon>Magnoliopsida</taxon>
        <taxon>Liliopsida</taxon>
        <taxon>Poales</taxon>
        <taxon>Poaceae</taxon>
        <taxon>BOP clade</taxon>
        <taxon>Pooideae</taxon>
        <taxon>Poodae</taxon>
        <taxon>Poeae</taxon>
        <taxon>Poeae Chloroplast Group 1 (Aveneae type)</taxon>
        <taxon>Aveninae</taxon>
        <taxon>Avena</taxon>
    </lineage>
</organism>